<proteinExistence type="predicted"/>
<name>A0A9Q0LTE9_ANAIG</name>
<sequence>MGNQQVNPNIKELKSSTYSKLIHNSTEPILCIDTEGNLTQANQALARLIKTKSRKTLLKMSIWSISPKVQPNIDTTSGGILRYYSQKMLESPNSAIDFDFQIKTLHGELIWTHIWATPLILNSKYTIQLIIREKTALTSNTSSRLSETIISQEYTQSSDHTDYSENEKTGESIDKDMMSDISNHSEQTKSKNEIIPTNQIQINSNSPSISPMLKRFAISNSQNQSQKQSMMSIEPIDLDQMMQKIEDQIEELSNQKFLIMQLKIANDKLLKVTNERNKERDELKKLKMELDDAKKSITDLESKIEEKDAHLTKVVEKKKSAVSQLKILKTDLEKQKNEVVRLSNRLKITEEAKQNLEKLI</sequence>
<dbReference type="Proteomes" id="UP001149090">
    <property type="component" value="Unassembled WGS sequence"/>
</dbReference>
<dbReference type="SUPFAM" id="SSF55785">
    <property type="entry name" value="PYP-like sensor domain (PAS domain)"/>
    <property type="match status" value="1"/>
</dbReference>
<dbReference type="InterPro" id="IPR035965">
    <property type="entry name" value="PAS-like_dom_sf"/>
</dbReference>
<organism evidence="3 4">
    <name type="scientific">Anaeramoeba ignava</name>
    <name type="common">Anaerobic marine amoeba</name>
    <dbReference type="NCBI Taxonomy" id="1746090"/>
    <lineage>
        <taxon>Eukaryota</taxon>
        <taxon>Metamonada</taxon>
        <taxon>Anaeramoebidae</taxon>
        <taxon>Anaeramoeba</taxon>
    </lineage>
</organism>
<reference evidence="3" key="1">
    <citation type="submission" date="2022-10" db="EMBL/GenBank/DDBJ databases">
        <title>Novel sulphate-reducing endosymbionts in the free-living metamonad Anaeramoeba.</title>
        <authorList>
            <person name="Jerlstrom-Hultqvist J."/>
            <person name="Cepicka I."/>
            <person name="Gallot-Lavallee L."/>
            <person name="Salas-Leiva D."/>
            <person name="Curtis B.A."/>
            <person name="Zahonova K."/>
            <person name="Pipaliya S."/>
            <person name="Dacks J."/>
            <person name="Roger A.J."/>
        </authorList>
    </citation>
    <scope>NUCLEOTIDE SEQUENCE</scope>
    <source>
        <strain evidence="3">BMAN</strain>
    </source>
</reference>
<gene>
    <name evidence="3" type="ORF">M0811_14389</name>
</gene>
<accession>A0A9Q0LTE9</accession>
<evidence type="ECO:0000256" key="1">
    <source>
        <dbReference type="SAM" id="Coils"/>
    </source>
</evidence>
<dbReference type="AlphaFoldDB" id="A0A9Q0LTE9"/>
<feature type="region of interest" description="Disordered" evidence="2">
    <location>
        <begin position="153"/>
        <end position="206"/>
    </location>
</feature>
<protein>
    <submittedName>
        <fullName evidence="3">Structural maintenance of chromosomes protein</fullName>
    </submittedName>
</protein>
<evidence type="ECO:0000313" key="3">
    <source>
        <dbReference type="EMBL" id="KAJ5079611.1"/>
    </source>
</evidence>
<dbReference type="EMBL" id="JAPDFW010000025">
    <property type="protein sequence ID" value="KAJ5079611.1"/>
    <property type="molecule type" value="Genomic_DNA"/>
</dbReference>
<feature type="compositionally biased region" description="Basic and acidic residues" evidence="2">
    <location>
        <begin position="159"/>
        <end position="178"/>
    </location>
</feature>
<comment type="caution">
    <text evidence="3">The sequence shown here is derived from an EMBL/GenBank/DDBJ whole genome shotgun (WGS) entry which is preliminary data.</text>
</comment>
<evidence type="ECO:0000313" key="4">
    <source>
        <dbReference type="Proteomes" id="UP001149090"/>
    </source>
</evidence>
<keyword evidence="1" id="KW-0175">Coiled coil</keyword>
<feature type="coiled-coil region" evidence="1">
    <location>
        <begin position="262"/>
        <end position="359"/>
    </location>
</feature>
<evidence type="ECO:0000256" key="2">
    <source>
        <dbReference type="SAM" id="MobiDB-lite"/>
    </source>
</evidence>
<dbReference type="Gene3D" id="3.30.450.20">
    <property type="entry name" value="PAS domain"/>
    <property type="match status" value="1"/>
</dbReference>
<keyword evidence="4" id="KW-1185">Reference proteome</keyword>